<protein>
    <submittedName>
        <fullName evidence="1">Serum paraoxonase arylesterase</fullName>
    </submittedName>
</protein>
<proteinExistence type="predicted"/>
<dbReference type="Proteomes" id="UP000805649">
    <property type="component" value="Unassembled WGS sequence"/>
</dbReference>
<gene>
    <name evidence="1" type="ORF">CTRU02_208672</name>
</gene>
<evidence type="ECO:0000313" key="2">
    <source>
        <dbReference type="Proteomes" id="UP000805649"/>
    </source>
</evidence>
<comment type="caution">
    <text evidence="1">The sequence shown here is derived from an EMBL/GenBank/DDBJ whole genome shotgun (WGS) entry which is preliminary data.</text>
</comment>
<reference evidence="1 2" key="1">
    <citation type="journal article" date="2020" name="Phytopathology">
        <title>Genome Sequence Resources of Colletotrichum truncatum, C. plurivorum, C. musicola, and C. sojae: Four Species Pathogenic to Soybean (Glycine max).</title>
        <authorList>
            <person name="Rogerio F."/>
            <person name="Boufleur T.R."/>
            <person name="Ciampi-Guillardi M."/>
            <person name="Sukno S.A."/>
            <person name="Thon M.R."/>
            <person name="Massola Junior N.S."/>
            <person name="Baroncelli R."/>
        </authorList>
    </citation>
    <scope>NUCLEOTIDE SEQUENCE [LARGE SCALE GENOMIC DNA]</scope>
    <source>
        <strain evidence="1 2">CMES1059</strain>
    </source>
</reference>
<keyword evidence="2" id="KW-1185">Reference proteome</keyword>
<sequence length="400" mass="43293">MGFVLQTSVLFAVVIAVGLQLMLKDPIKLAFGLGKTIQPLSDFPYDCRRIEDPRLQACEDMWLSESTRQLFLACSDSLARQRWMPNAHQFNVSGRSTRDAIVALDIDKPKGDAFEYRTLSTPGFTGTAGDGLLQLVGFTGIDAPNGDRVELLVVNNRPPIDPATGEVLDEAHEGANSTIEVFETGPLATGLKHIRTLANANISSPNRIAALSSTSFYFTNNSGDKKRGLGFFLSGFMGHGDVAYCSASGCKRVYTNLKVPNGLVRGLDGLIYVPSALFGGVKVFRVRPDNNGLVWVADIPVPYGIDNLSVDSKGDLYAAVFPRGAEILQSFEDPFNARPKSAAVRIHKDSEGAYTWEKIIEDGEGEVLPGTTTVVHDAKTGRLFFSGVVSPFIAVCEPKK</sequence>
<name>A0ACC3YXB9_COLTU</name>
<organism evidence="1 2">
    <name type="scientific">Colletotrichum truncatum</name>
    <name type="common">Anthracnose fungus</name>
    <name type="synonym">Colletotrichum capsici</name>
    <dbReference type="NCBI Taxonomy" id="5467"/>
    <lineage>
        <taxon>Eukaryota</taxon>
        <taxon>Fungi</taxon>
        <taxon>Dikarya</taxon>
        <taxon>Ascomycota</taxon>
        <taxon>Pezizomycotina</taxon>
        <taxon>Sordariomycetes</taxon>
        <taxon>Hypocreomycetidae</taxon>
        <taxon>Glomerellales</taxon>
        <taxon>Glomerellaceae</taxon>
        <taxon>Colletotrichum</taxon>
        <taxon>Colletotrichum truncatum species complex</taxon>
    </lineage>
</organism>
<dbReference type="EMBL" id="VUJX02000005">
    <property type="protein sequence ID" value="KAL0936457.1"/>
    <property type="molecule type" value="Genomic_DNA"/>
</dbReference>
<evidence type="ECO:0000313" key="1">
    <source>
        <dbReference type="EMBL" id="KAL0936457.1"/>
    </source>
</evidence>
<accession>A0ACC3YXB9</accession>